<dbReference type="EMBL" id="DVOB01000189">
    <property type="protein sequence ID" value="HIU96779.1"/>
    <property type="molecule type" value="Genomic_DNA"/>
</dbReference>
<dbReference type="InterPro" id="IPR003673">
    <property type="entry name" value="CoA-Trfase_fam_III"/>
</dbReference>
<evidence type="ECO:0000313" key="1">
    <source>
        <dbReference type="EMBL" id="HIU96779.1"/>
    </source>
</evidence>
<keyword evidence="1" id="KW-0808">Transferase</keyword>
<dbReference type="Gene3D" id="3.30.1540.10">
    <property type="entry name" value="formyl-coa transferase, domain 3"/>
    <property type="match status" value="1"/>
</dbReference>
<organism evidence="1 2">
    <name type="scientific">Candidatus Allocopromorpha excrementipullorum</name>
    <dbReference type="NCBI Taxonomy" id="2840743"/>
    <lineage>
        <taxon>Bacteria</taxon>
        <taxon>Bacillati</taxon>
        <taxon>Bacillota</taxon>
        <taxon>Clostridia</taxon>
        <taxon>Eubacteriales</taxon>
        <taxon>Eubacteriaceae</taxon>
        <taxon>Eubacteriaceae incertae sedis</taxon>
        <taxon>Candidatus Allocopromorpha</taxon>
    </lineage>
</organism>
<comment type="caution">
    <text evidence="1">The sequence shown here is derived from an EMBL/GenBank/DDBJ whole genome shotgun (WGS) entry which is preliminary data.</text>
</comment>
<dbReference type="AlphaFoldDB" id="A0A9D1N7V1"/>
<dbReference type="InterPro" id="IPR044855">
    <property type="entry name" value="CoA-Trfase_III_dom3_sf"/>
</dbReference>
<protein>
    <submittedName>
        <fullName evidence="1">CoA transferase</fullName>
    </submittedName>
</protein>
<name>A0A9D1N7V1_9FIRM</name>
<dbReference type="SUPFAM" id="SSF89796">
    <property type="entry name" value="CoA-transferase family III (CaiB/BaiF)"/>
    <property type="match status" value="1"/>
</dbReference>
<dbReference type="GO" id="GO:0016740">
    <property type="term" value="F:transferase activity"/>
    <property type="evidence" value="ECO:0007669"/>
    <property type="project" value="UniProtKB-KW"/>
</dbReference>
<dbReference type="Gene3D" id="3.40.50.10540">
    <property type="entry name" value="Crotonobetainyl-coa:carnitine coa-transferase, domain 1"/>
    <property type="match status" value="1"/>
</dbReference>
<dbReference type="PANTHER" id="PTHR48228">
    <property type="entry name" value="SUCCINYL-COA--D-CITRAMALATE COA-TRANSFERASE"/>
    <property type="match status" value="1"/>
</dbReference>
<accession>A0A9D1N7V1</accession>
<gene>
    <name evidence="1" type="ORF">IAD25_08785</name>
</gene>
<reference evidence="1" key="2">
    <citation type="journal article" date="2021" name="PeerJ">
        <title>Extensive microbial diversity within the chicken gut microbiome revealed by metagenomics and culture.</title>
        <authorList>
            <person name="Gilroy R."/>
            <person name="Ravi A."/>
            <person name="Getino M."/>
            <person name="Pursley I."/>
            <person name="Horton D.L."/>
            <person name="Alikhan N.F."/>
            <person name="Baker D."/>
            <person name="Gharbi K."/>
            <person name="Hall N."/>
            <person name="Watson M."/>
            <person name="Adriaenssens E.M."/>
            <person name="Foster-Nyarko E."/>
            <person name="Jarju S."/>
            <person name="Secka A."/>
            <person name="Antonio M."/>
            <person name="Oren A."/>
            <person name="Chaudhuri R.R."/>
            <person name="La Ragione R."/>
            <person name="Hildebrand F."/>
            <person name="Pallen M.J."/>
        </authorList>
    </citation>
    <scope>NUCLEOTIDE SEQUENCE</scope>
    <source>
        <strain evidence="1">ChiSjej4B22-8349</strain>
    </source>
</reference>
<dbReference type="Pfam" id="PF02515">
    <property type="entry name" value="CoA_transf_3"/>
    <property type="match status" value="1"/>
</dbReference>
<evidence type="ECO:0000313" key="2">
    <source>
        <dbReference type="Proteomes" id="UP000824130"/>
    </source>
</evidence>
<proteinExistence type="predicted"/>
<dbReference type="InterPro" id="IPR050509">
    <property type="entry name" value="CoA-transferase_III"/>
</dbReference>
<reference evidence="1" key="1">
    <citation type="submission" date="2020-10" db="EMBL/GenBank/DDBJ databases">
        <authorList>
            <person name="Gilroy R."/>
        </authorList>
    </citation>
    <scope>NUCLEOTIDE SEQUENCE</scope>
    <source>
        <strain evidence="1">ChiSjej4B22-8349</strain>
    </source>
</reference>
<sequence>MSALKDLKILDFSTLLPGPYASLMLADMGADVLKISSASKPDIVTDYPPFIEGTDISACQAWLGRNKRSMFLNLKTEEGVAIVKELVKEYDIVLEQFRPGVMDKLGIGYQDLKAVNPSVIYCSLTGYGQTGPLRDAAGHDINYMARSGIISHAGRKEEGPSLMNFQIADIAVGSLNSVIGILAAVNHRRNTGQGQYIDVAMMDGCVPFNSIDGASFLVSGKQPEREGERLNGGCVYDYYETKDGQYMSVGSLEPQFWERFCMAIGREDLIEGTVWPENVHEVKAQIRGIFKTKTRSEWEEVFARYDACVQPVLDLKEALLEDEQIKAREMVVEVELPLHEGVKVKQMATAVKLSECPCRYETAGYPAGYHTREVIESLGMDYSELEKKGVFK</sequence>
<dbReference type="PANTHER" id="PTHR48228:SF5">
    <property type="entry name" value="ALPHA-METHYLACYL-COA RACEMASE"/>
    <property type="match status" value="1"/>
</dbReference>
<dbReference type="InterPro" id="IPR023606">
    <property type="entry name" value="CoA-Trfase_III_dom_1_sf"/>
</dbReference>
<dbReference type="Proteomes" id="UP000824130">
    <property type="component" value="Unassembled WGS sequence"/>
</dbReference>